<keyword evidence="4" id="KW-1133">Transmembrane helix</keyword>
<dbReference type="Proteomes" id="UP000447434">
    <property type="component" value="Chromosome 3"/>
</dbReference>
<feature type="transmembrane region" description="Helical" evidence="4">
    <location>
        <begin position="40"/>
        <end position="64"/>
    </location>
</feature>
<sequence length="123" mass="13624">MISRADMNEVYADLARPGGWNDPDMFEVGNGGMNMLFTSVYGLFLSISTFSFCFLCKLMFPLLLGCDIRNITKETKEIVTKSIWAGPLSGYRVVAVVMLSRGPLRNSITASWDDIGIPPKKCC</sequence>
<evidence type="ECO:0000256" key="3">
    <source>
        <dbReference type="ARBA" id="ARBA00023295"/>
    </source>
</evidence>
<keyword evidence="2 5" id="KW-0378">Hydrolase</keyword>
<evidence type="ECO:0000256" key="2">
    <source>
        <dbReference type="ARBA" id="ARBA00022801"/>
    </source>
</evidence>
<keyword evidence="3" id="KW-0326">Glycosidase</keyword>
<dbReference type="AlphaFoldDB" id="A0A6A4QV27"/>
<dbReference type="PANTHER" id="PTHR11452:SF80">
    <property type="entry name" value="ALPHA-GALACTOSIDASE 1"/>
    <property type="match status" value="1"/>
</dbReference>
<gene>
    <name evidence="5" type="ORF">Lalb_Chr03g0043811</name>
</gene>
<proteinExistence type="inferred from homology"/>
<keyword evidence="4" id="KW-0472">Membrane</keyword>
<dbReference type="GO" id="GO:0009505">
    <property type="term" value="C:plant-type cell wall"/>
    <property type="evidence" value="ECO:0007669"/>
    <property type="project" value="TreeGrafter"/>
</dbReference>
<comment type="caution">
    <text evidence="5">The sequence shown here is derived from an EMBL/GenBank/DDBJ whole genome shotgun (WGS) entry which is preliminary data.</text>
</comment>
<keyword evidence="4" id="KW-0812">Transmembrane</keyword>
<accession>A0A6A4QV27</accession>
<reference evidence="6" key="1">
    <citation type="journal article" date="2020" name="Nat. Commun.">
        <title>Genome sequence of the cluster root forming white lupin.</title>
        <authorList>
            <person name="Hufnagel B."/>
            <person name="Marques A."/>
            <person name="Soriano A."/>
            <person name="Marques L."/>
            <person name="Divol F."/>
            <person name="Doumas P."/>
            <person name="Sallet E."/>
            <person name="Mancinotti D."/>
            <person name="Carrere S."/>
            <person name="Marande W."/>
            <person name="Arribat S."/>
            <person name="Keller J."/>
            <person name="Huneau C."/>
            <person name="Blein T."/>
            <person name="Aime D."/>
            <person name="Laguerre M."/>
            <person name="Taylor J."/>
            <person name="Schubert V."/>
            <person name="Nelson M."/>
            <person name="Geu-Flores F."/>
            <person name="Crespi M."/>
            <person name="Gallardo-Guerrero K."/>
            <person name="Delaux P.-M."/>
            <person name="Salse J."/>
            <person name="Berges H."/>
            <person name="Guyot R."/>
            <person name="Gouzy J."/>
            <person name="Peret B."/>
        </authorList>
    </citation>
    <scope>NUCLEOTIDE SEQUENCE [LARGE SCALE GENOMIC DNA]</scope>
    <source>
        <strain evidence="6">cv. Amiga</strain>
    </source>
</reference>
<protein>
    <submittedName>
        <fullName evidence="5">Putative glycoside hydrolase, family 27</fullName>
    </submittedName>
</protein>
<comment type="similarity">
    <text evidence="1">Belongs to the glycosyl hydrolase 27 family.</text>
</comment>
<dbReference type="InterPro" id="IPR013785">
    <property type="entry name" value="Aldolase_TIM"/>
</dbReference>
<dbReference type="PANTHER" id="PTHR11452">
    <property type="entry name" value="ALPHA-GALACTOSIDASE/ALPHA-N-ACETYLGALACTOSAMINIDASE"/>
    <property type="match status" value="1"/>
</dbReference>
<dbReference type="SUPFAM" id="SSF51445">
    <property type="entry name" value="(Trans)glycosidases"/>
    <property type="match status" value="1"/>
</dbReference>
<dbReference type="Gene3D" id="3.20.20.70">
    <property type="entry name" value="Aldolase class I"/>
    <property type="match status" value="1"/>
</dbReference>
<dbReference type="GO" id="GO:0004553">
    <property type="term" value="F:hydrolase activity, hydrolyzing O-glycosyl compounds"/>
    <property type="evidence" value="ECO:0007669"/>
    <property type="project" value="InterPro"/>
</dbReference>
<dbReference type="Pfam" id="PF16499">
    <property type="entry name" value="Melibiase_2"/>
    <property type="match status" value="1"/>
</dbReference>
<evidence type="ECO:0000256" key="1">
    <source>
        <dbReference type="ARBA" id="ARBA00009743"/>
    </source>
</evidence>
<dbReference type="GO" id="GO:0005975">
    <property type="term" value="P:carbohydrate metabolic process"/>
    <property type="evidence" value="ECO:0007669"/>
    <property type="project" value="InterPro"/>
</dbReference>
<dbReference type="InterPro" id="IPR002241">
    <property type="entry name" value="Glyco_hydro_27"/>
</dbReference>
<dbReference type="OrthoDB" id="5795902at2759"/>
<keyword evidence="6" id="KW-1185">Reference proteome</keyword>
<dbReference type="EMBL" id="WOCE01000003">
    <property type="protein sequence ID" value="KAE9618218.1"/>
    <property type="molecule type" value="Genomic_DNA"/>
</dbReference>
<evidence type="ECO:0000313" key="5">
    <source>
        <dbReference type="EMBL" id="KAE9618218.1"/>
    </source>
</evidence>
<evidence type="ECO:0000313" key="6">
    <source>
        <dbReference type="Proteomes" id="UP000447434"/>
    </source>
</evidence>
<dbReference type="InterPro" id="IPR017853">
    <property type="entry name" value="GH"/>
</dbReference>
<organism evidence="5 6">
    <name type="scientific">Lupinus albus</name>
    <name type="common">White lupine</name>
    <name type="synonym">Lupinus termis</name>
    <dbReference type="NCBI Taxonomy" id="3870"/>
    <lineage>
        <taxon>Eukaryota</taxon>
        <taxon>Viridiplantae</taxon>
        <taxon>Streptophyta</taxon>
        <taxon>Embryophyta</taxon>
        <taxon>Tracheophyta</taxon>
        <taxon>Spermatophyta</taxon>
        <taxon>Magnoliopsida</taxon>
        <taxon>eudicotyledons</taxon>
        <taxon>Gunneridae</taxon>
        <taxon>Pentapetalae</taxon>
        <taxon>rosids</taxon>
        <taxon>fabids</taxon>
        <taxon>Fabales</taxon>
        <taxon>Fabaceae</taxon>
        <taxon>Papilionoideae</taxon>
        <taxon>50 kb inversion clade</taxon>
        <taxon>genistoids sensu lato</taxon>
        <taxon>core genistoids</taxon>
        <taxon>Genisteae</taxon>
        <taxon>Lupinus</taxon>
    </lineage>
</organism>
<dbReference type="SUPFAM" id="SSF51011">
    <property type="entry name" value="Glycosyl hydrolase domain"/>
    <property type="match status" value="1"/>
</dbReference>
<evidence type="ECO:0000256" key="4">
    <source>
        <dbReference type="SAM" id="Phobius"/>
    </source>
</evidence>
<name>A0A6A4QV27_LUPAL</name>